<evidence type="ECO:0000256" key="10">
    <source>
        <dbReference type="ARBA" id="ARBA00032806"/>
    </source>
</evidence>
<organism evidence="12">
    <name type="scientific">Amorphochlora amoebiformis</name>
    <dbReference type="NCBI Taxonomy" id="1561963"/>
    <lineage>
        <taxon>Eukaryota</taxon>
        <taxon>Sar</taxon>
        <taxon>Rhizaria</taxon>
        <taxon>Cercozoa</taxon>
        <taxon>Chlorarachniophyceae</taxon>
        <taxon>Amorphochlora</taxon>
    </lineage>
</organism>
<dbReference type="AlphaFoldDB" id="A0A6T6U234"/>
<dbReference type="EMBL" id="HBEM01011759">
    <property type="protein sequence ID" value="CAD8445562.1"/>
    <property type="molecule type" value="Transcribed_RNA"/>
</dbReference>
<keyword evidence="5" id="KW-0436">Ligase</keyword>
<dbReference type="Gene3D" id="3.40.50.620">
    <property type="entry name" value="HUPs"/>
    <property type="match status" value="1"/>
</dbReference>
<evidence type="ECO:0000256" key="8">
    <source>
        <dbReference type="ARBA" id="ARBA00022840"/>
    </source>
</evidence>
<evidence type="ECO:0000256" key="11">
    <source>
        <dbReference type="ARBA" id="ARBA00048258"/>
    </source>
</evidence>
<keyword evidence="8" id="KW-0067">ATP-binding</keyword>
<dbReference type="Pfam" id="PF02569">
    <property type="entry name" value="Pantoate_ligase"/>
    <property type="match status" value="1"/>
</dbReference>
<evidence type="ECO:0000313" key="12">
    <source>
        <dbReference type="EMBL" id="CAD8445562.1"/>
    </source>
</evidence>
<sequence>MAKEGKIVGFVPTMGALHQGHLSLAEKAAEDCDEIITSIFVNPTQFGPGEDLGRYPRDLEGDIKKLRSVPKVTTVFQPDPEEMYPEETHIYVTLDSLEERLREGRSRPGHFKGVATVVTKLFNIVQPHKAYFGQKDGGQCIVIKRLVQELLINTEIKLVPTLREKDGLAMSSRNAYITPQERPHATVLYKALQELHNLFVNGERKAEKLLQCGIGIISANQNVRIIYLDLCCSHTAKQFQGSDVIPKGVKVMASGAIMLGKTRLIDNILLEA</sequence>
<dbReference type="NCBIfam" id="TIGR00125">
    <property type="entry name" value="cyt_tran_rel"/>
    <property type="match status" value="1"/>
</dbReference>
<dbReference type="GO" id="GO:0015940">
    <property type="term" value="P:pantothenate biosynthetic process"/>
    <property type="evidence" value="ECO:0007669"/>
    <property type="project" value="UniProtKB-UniPathway"/>
</dbReference>
<comment type="pathway">
    <text evidence="1">Cofactor biosynthesis; (R)-pantothenate biosynthesis; (R)-pantothenate from (R)-pantoate and beta-alanine: step 1/1.</text>
</comment>
<dbReference type="InterPro" id="IPR004821">
    <property type="entry name" value="Cyt_trans-like"/>
</dbReference>
<dbReference type="Gene3D" id="3.30.1300.10">
    <property type="entry name" value="Pantoate-beta-alanine ligase, C-terminal domain"/>
    <property type="match status" value="1"/>
</dbReference>
<dbReference type="UniPathway" id="UPA00028">
    <property type="reaction ID" value="UER00005"/>
</dbReference>
<evidence type="ECO:0000256" key="6">
    <source>
        <dbReference type="ARBA" id="ARBA00022655"/>
    </source>
</evidence>
<dbReference type="GO" id="GO:0004592">
    <property type="term" value="F:pantoate-beta-alanine ligase activity"/>
    <property type="evidence" value="ECO:0007669"/>
    <property type="project" value="UniProtKB-EC"/>
</dbReference>
<dbReference type="InterPro" id="IPR003721">
    <property type="entry name" value="Pantoate_ligase"/>
</dbReference>
<name>A0A6T6U234_9EUKA</name>
<dbReference type="NCBIfam" id="TIGR00018">
    <property type="entry name" value="panC"/>
    <property type="match status" value="1"/>
</dbReference>
<protein>
    <recommendedName>
        <fullName evidence="4">Pantoate--beta-alanine ligase</fullName>
        <ecNumber evidence="3">6.3.2.1</ecNumber>
    </recommendedName>
    <alternativeName>
        <fullName evidence="10">Pantoate-activating enzyme</fullName>
    </alternativeName>
    <alternativeName>
        <fullName evidence="9">Pantothenate synthetase</fullName>
    </alternativeName>
</protein>
<dbReference type="EMBL" id="HBEM01011770">
    <property type="protein sequence ID" value="CAD8445580.1"/>
    <property type="molecule type" value="Transcribed_RNA"/>
</dbReference>
<keyword evidence="6" id="KW-0566">Pantothenate biosynthesis</keyword>
<dbReference type="InterPro" id="IPR014729">
    <property type="entry name" value="Rossmann-like_a/b/a_fold"/>
</dbReference>
<evidence type="ECO:0000256" key="9">
    <source>
        <dbReference type="ARBA" id="ARBA00029902"/>
    </source>
</evidence>
<evidence type="ECO:0000256" key="2">
    <source>
        <dbReference type="ARBA" id="ARBA00009256"/>
    </source>
</evidence>
<dbReference type="GO" id="GO:0005524">
    <property type="term" value="F:ATP binding"/>
    <property type="evidence" value="ECO:0007669"/>
    <property type="project" value="UniProtKB-KW"/>
</dbReference>
<evidence type="ECO:0000256" key="4">
    <source>
        <dbReference type="ARBA" id="ARBA00015647"/>
    </source>
</evidence>
<keyword evidence="7" id="KW-0547">Nucleotide-binding</keyword>
<evidence type="ECO:0000313" key="13">
    <source>
        <dbReference type="EMBL" id="CAD8445580.1"/>
    </source>
</evidence>
<dbReference type="EC" id="6.3.2.1" evidence="3"/>
<proteinExistence type="inferred from homology"/>
<evidence type="ECO:0000256" key="3">
    <source>
        <dbReference type="ARBA" id="ARBA00012219"/>
    </source>
</evidence>
<dbReference type="HAMAP" id="MF_00158">
    <property type="entry name" value="PanC"/>
    <property type="match status" value="1"/>
</dbReference>
<accession>A0A6T6U234</accession>
<dbReference type="PANTHER" id="PTHR21299">
    <property type="entry name" value="CYTIDYLATE KINASE/PANTOATE-BETA-ALANINE LIGASE"/>
    <property type="match status" value="1"/>
</dbReference>
<comment type="catalytic activity">
    <reaction evidence="11">
        <text>(R)-pantoate + beta-alanine + ATP = (R)-pantothenate + AMP + diphosphate + H(+)</text>
        <dbReference type="Rhea" id="RHEA:10912"/>
        <dbReference type="ChEBI" id="CHEBI:15378"/>
        <dbReference type="ChEBI" id="CHEBI:15980"/>
        <dbReference type="ChEBI" id="CHEBI:29032"/>
        <dbReference type="ChEBI" id="CHEBI:30616"/>
        <dbReference type="ChEBI" id="CHEBI:33019"/>
        <dbReference type="ChEBI" id="CHEBI:57966"/>
        <dbReference type="ChEBI" id="CHEBI:456215"/>
        <dbReference type="EC" id="6.3.2.1"/>
    </reaction>
</comment>
<evidence type="ECO:0000256" key="7">
    <source>
        <dbReference type="ARBA" id="ARBA00022741"/>
    </source>
</evidence>
<dbReference type="SUPFAM" id="SSF52374">
    <property type="entry name" value="Nucleotidylyl transferase"/>
    <property type="match status" value="1"/>
</dbReference>
<dbReference type="PANTHER" id="PTHR21299:SF1">
    <property type="entry name" value="PANTOATE--BETA-ALANINE LIGASE"/>
    <property type="match status" value="1"/>
</dbReference>
<comment type="similarity">
    <text evidence="2">Belongs to the pantothenate synthetase family.</text>
</comment>
<reference evidence="12" key="1">
    <citation type="submission" date="2021-01" db="EMBL/GenBank/DDBJ databases">
        <authorList>
            <person name="Corre E."/>
            <person name="Pelletier E."/>
            <person name="Niang G."/>
            <person name="Scheremetjew M."/>
            <person name="Finn R."/>
            <person name="Kale V."/>
            <person name="Holt S."/>
            <person name="Cochrane G."/>
            <person name="Meng A."/>
            <person name="Brown T."/>
            <person name="Cohen L."/>
        </authorList>
    </citation>
    <scope>NUCLEOTIDE SEQUENCE</scope>
    <source>
        <strain evidence="12">CCMP2058</strain>
    </source>
</reference>
<dbReference type="InterPro" id="IPR042176">
    <property type="entry name" value="Pantoate_ligase_C"/>
</dbReference>
<evidence type="ECO:0000256" key="5">
    <source>
        <dbReference type="ARBA" id="ARBA00022598"/>
    </source>
</evidence>
<evidence type="ECO:0000256" key="1">
    <source>
        <dbReference type="ARBA" id="ARBA00004990"/>
    </source>
</evidence>
<dbReference type="CDD" id="cd00560">
    <property type="entry name" value="PanC"/>
    <property type="match status" value="1"/>
</dbReference>
<gene>
    <name evidence="12" type="ORF">LAMO00422_LOCUS8218</name>
    <name evidence="13" type="ORF">LAMO00422_LOCUS8226</name>
</gene>